<dbReference type="Pfam" id="PF11927">
    <property type="entry name" value="HODM_asu-like"/>
    <property type="match status" value="1"/>
</dbReference>
<sequence>MTKNSPGKGEYNPATLFPLILSCIFGAVLIVYFFIGYGWLFLQWRKERRAWKVMKQKKAQEQGNGSDATTDILLEELNASGRARDNEAGREVVDALPANWEDCDTTVFGGEERVSKERRPSFDLSDLVPDSPSPISEMDNRTNVRRSYINPRTHATPEVDFSRIRPDLHKSSSMSRRRSRSDAHLYPVESASLGRFRAKSDPRMGLGTSVSPPALPRNRDESMRRPSFSEHEPYPQPEFSTTGKFARTMGLKTLDANNWLTLDHQYPKYHKIRTQILDTHPNETVQILKGSEKACEELFYKVSSYLVEKYPNHFQLKERTHGTGEWAIHNLTTGEYFYTSPLDTRFSPLDICARLTQEDFNILMLDPRGGEHKLVASATLFPAAWILRERIGSTITQLHAPVTQWSTKLAPSVEKYLSRLHARSSSPDTSGLSTYDFKERSVYFVQTLEPGINVFSKSALFVQTPNAMFAVPSASEGQLGEEWIVIRRERQTFTRLERTGAIVFTVRTRVERLTLLCPKDLDGLRREVRAWPDDVATYRRRDLWGEVLLGYCDRICGNLEERSGGRGILGEGSHRLLSLSTNRAISIVDTGHTILLERPWNINTLLLVPGYQATRLPGYQATRQTIGQATRQSIDQATRHLHALAPSSFARLTPIDGALEATLEHLNPMKRNGFSCLDVDDLNIDDGRLLRPVCSAPRLSGRGLIFDVMQWELIDPPFSLIQSKSKGLQGHGSYSINRSSSSSTACQAYKVPFFMAMLPCPALPVTFEQLLLARGSEQLPFFKGGSVASLRIPRGATSRKDDKRDAIAA</sequence>
<dbReference type="Proteomes" id="UP000298493">
    <property type="component" value="Unassembled WGS sequence"/>
</dbReference>
<comment type="caution">
    <text evidence="3">The sequence shown here is derived from an EMBL/GenBank/DDBJ whole genome shotgun (WGS) entry which is preliminary data.</text>
</comment>
<accession>A0A4Z1NQ36</accession>
<proteinExistence type="predicted"/>
<keyword evidence="2" id="KW-0812">Transmembrane</keyword>
<keyword evidence="4" id="KW-1185">Reference proteome</keyword>
<dbReference type="InterPro" id="IPR021848">
    <property type="entry name" value="HODM_asu-like"/>
</dbReference>
<dbReference type="PROSITE" id="PS51257">
    <property type="entry name" value="PROKAR_LIPOPROTEIN"/>
    <property type="match status" value="1"/>
</dbReference>
<evidence type="ECO:0000313" key="3">
    <source>
        <dbReference type="EMBL" id="TID18086.1"/>
    </source>
</evidence>
<gene>
    <name evidence="3" type="ORF">E6O75_ATG10731</name>
</gene>
<feature type="compositionally biased region" description="Basic and acidic residues" evidence="1">
    <location>
        <begin position="111"/>
        <end position="121"/>
    </location>
</feature>
<feature type="transmembrane region" description="Helical" evidence="2">
    <location>
        <begin position="16"/>
        <end position="42"/>
    </location>
</feature>
<feature type="compositionally biased region" description="Basic and acidic residues" evidence="1">
    <location>
        <begin position="217"/>
        <end position="233"/>
    </location>
</feature>
<dbReference type="STRING" id="86259.A0A4Z1NQ36"/>
<protein>
    <submittedName>
        <fullName evidence="3">Mannosyl transferase protein</fullName>
    </submittedName>
</protein>
<organism evidence="3 4">
    <name type="scientific">Venturia nashicola</name>
    <dbReference type="NCBI Taxonomy" id="86259"/>
    <lineage>
        <taxon>Eukaryota</taxon>
        <taxon>Fungi</taxon>
        <taxon>Dikarya</taxon>
        <taxon>Ascomycota</taxon>
        <taxon>Pezizomycotina</taxon>
        <taxon>Dothideomycetes</taxon>
        <taxon>Pleosporomycetidae</taxon>
        <taxon>Venturiales</taxon>
        <taxon>Venturiaceae</taxon>
        <taxon>Venturia</taxon>
    </lineage>
</organism>
<evidence type="ECO:0000313" key="4">
    <source>
        <dbReference type="Proteomes" id="UP000298493"/>
    </source>
</evidence>
<name>A0A4Z1NQ36_9PEZI</name>
<keyword evidence="3" id="KW-0808">Transferase</keyword>
<evidence type="ECO:0000256" key="2">
    <source>
        <dbReference type="SAM" id="Phobius"/>
    </source>
</evidence>
<dbReference type="GO" id="GO:0016740">
    <property type="term" value="F:transferase activity"/>
    <property type="evidence" value="ECO:0007669"/>
    <property type="project" value="UniProtKB-KW"/>
</dbReference>
<evidence type="ECO:0000256" key="1">
    <source>
        <dbReference type="SAM" id="MobiDB-lite"/>
    </source>
</evidence>
<keyword evidence="2" id="KW-1133">Transmembrane helix</keyword>
<keyword evidence="2" id="KW-0472">Membrane</keyword>
<feature type="region of interest" description="Disordered" evidence="1">
    <location>
        <begin position="111"/>
        <end position="139"/>
    </location>
</feature>
<reference evidence="3 4" key="1">
    <citation type="submission" date="2019-04" db="EMBL/GenBank/DDBJ databases">
        <title>High contiguity whole genome sequence and gene annotation resource for two Venturia nashicola isolates.</title>
        <authorList>
            <person name="Prokchorchik M."/>
            <person name="Won K."/>
            <person name="Lee Y."/>
            <person name="Choi E.D."/>
            <person name="Segonzac C."/>
            <person name="Sohn K.H."/>
        </authorList>
    </citation>
    <scope>NUCLEOTIDE SEQUENCE [LARGE SCALE GENOMIC DNA]</scope>
    <source>
        <strain evidence="3 4">PRI2</strain>
    </source>
</reference>
<feature type="region of interest" description="Disordered" evidence="1">
    <location>
        <begin position="165"/>
        <end position="242"/>
    </location>
</feature>
<dbReference type="EMBL" id="SNSC02000015">
    <property type="protein sequence ID" value="TID18086.1"/>
    <property type="molecule type" value="Genomic_DNA"/>
</dbReference>
<dbReference type="AlphaFoldDB" id="A0A4Z1NQ36"/>